<name>A0ABX7FEV1_9RHOB</name>
<dbReference type="Gene3D" id="3.20.20.60">
    <property type="entry name" value="Phosphoenolpyruvate-binding domains"/>
    <property type="match status" value="1"/>
</dbReference>
<dbReference type="GO" id="GO:0016829">
    <property type="term" value="F:lyase activity"/>
    <property type="evidence" value="ECO:0007669"/>
    <property type="project" value="UniProtKB-KW"/>
</dbReference>
<keyword evidence="2" id="KW-1185">Reference proteome</keyword>
<dbReference type="PANTHER" id="PTHR42905">
    <property type="entry name" value="PHOSPHOENOLPYRUVATE CARBOXYLASE"/>
    <property type="match status" value="1"/>
</dbReference>
<dbReference type="RefSeq" id="WP_031322446.1">
    <property type="nucleotide sequence ID" value="NZ_CP047166.1"/>
</dbReference>
<accession>A0ABX7FEV1</accession>
<dbReference type="SUPFAM" id="SSF51621">
    <property type="entry name" value="Phosphoenolpyruvate/pyruvate domain"/>
    <property type="match status" value="1"/>
</dbReference>
<dbReference type="InterPro" id="IPR039556">
    <property type="entry name" value="ICL/PEPM"/>
</dbReference>
<dbReference type="PANTHER" id="PTHR42905:SF16">
    <property type="entry name" value="CARBOXYPHOSPHONOENOLPYRUVATE PHOSPHONOMUTASE-LIKE PROTEIN (AFU_ORTHOLOGUE AFUA_5G07230)"/>
    <property type="match status" value="1"/>
</dbReference>
<evidence type="ECO:0000313" key="1">
    <source>
        <dbReference type="EMBL" id="QRF68431.1"/>
    </source>
</evidence>
<sequence length="273" mass="28143">MPQNPGAAFRALHRPGDPFILANAWDRGSARMLEALGAQAIATSSAAHAFTMGRPDGGSLTRDEALAHAQDLVSAVALPVSGDFENGFGDDPETCAETVRLAAEAGLAGISIEDTALPSQGAYDAGLAAERIRAAAAAARALPGDFVLCARADGIMTGAYDEAEAIRRLKAFEAAGADCVYAPVPPDMDSLKRLCAATTLPFNALIAGDMTRQTRTTLAAAGVARISLGSTLARATHRVIAEAARAMFDAGDFSLLARTASGTEIDALLTRED</sequence>
<protein>
    <submittedName>
        <fullName evidence="1">Isocitrate lyase/phosphoenolpyruvate mutase family protein</fullName>
    </submittedName>
</protein>
<gene>
    <name evidence="1" type="ORF">GQA70_08040</name>
</gene>
<dbReference type="CDD" id="cd00377">
    <property type="entry name" value="ICL_PEPM"/>
    <property type="match status" value="1"/>
</dbReference>
<dbReference type="EMBL" id="CP047166">
    <property type="protein sequence ID" value="QRF68431.1"/>
    <property type="molecule type" value="Genomic_DNA"/>
</dbReference>
<evidence type="ECO:0000313" key="2">
    <source>
        <dbReference type="Proteomes" id="UP000596387"/>
    </source>
</evidence>
<organism evidence="1 2">
    <name type="scientific">Ponticoccus alexandrii</name>
    <dbReference type="NCBI Taxonomy" id="1943633"/>
    <lineage>
        <taxon>Bacteria</taxon>
        <taxon>Pseudomonadati</taxon>
        <taxon>Pseudomonadota</taxon>
        <taxon>Alphaproteobacteria</taxon>
        <taxon>Rhodobacterales</taxon>
        <taxon>Roseobacteraceae</taxon>
        <taxon>Ponticoccus</taxon>
    </lineage>
</organism>
<reference evidence="1 2" key="1">
    <citation type="submission" date="2019-12" db="EMBL/GenBank/DDBJ databases">
        <title>Complete Genome Sequence of a Quorum-Sensing Bacterium,Rhodobacteraceae bacterium C31, Isolated from a marine microalgae symbiotic bacteria.</title>
        <authorList>
            <person name="Zhang Y."/>
        </authorList>
    </citation>
    <scope>NUCLEOTIDE SEQUENCE [LARGE SCALE GENOMIC DNA]</scope>
    <source>
        <strain evidence="1 2">C31</strain>
    </source>
</reference>
<proteinExistence type="predicted"/>
<dbReference type="Pfam" id="PF13714">
    <property type="entry name" value="PEP_mutase"/>
    <property type="match status" value="1"/>
</dbReference>
<dbReference type="InterPro" id="IPR040442">
    <property type="entry name" value="Pyrv_kinase-like_dom_sf"/>
</dbReference>
<dbReference type="InterPro" id="IPR015813">
    <property type="entry name" value="Pyrv/PenolPyrv_kinase-like_dom"/>
</dbReference>
<dbReference type="Proteomes" id="UP000596387">
    <property type="component" value="Chromosome"/>
</dbReference>
<keyword evidence="1" id="KW-0456">Lyase</keyword>